<protein>
    <recommendedName>
        <fullName evidence="4">STAS domain-containing protein</fullName>
    </recommendedName>
</protein>
<dbReference type="OrthoDB" id="342945at2"/>
<reference evidence="1 3" key="2">
    <citation type="journal article" date="2018" name="Microb. Genom.">
        <title>Deciphering the unexplored Leptospira diversity from soils uncovers genomic evolution to virulence.</title>
        <authorList>
            <person name="Thibeaux R."/>
            <person name="Iraola G."/>
            <person name="Ferres I."/>
            <person name="Bierque E."/>
            <person name="Girault D."/>
            <person name="Soupe-Gilbert M.E."/>
            <person name="Picardeau M."/>
            <person name="Goarant C."/>
        </authorList>
    </citation>
    <scope>NUCLEOTIDE SEQUENCE [LARGE SCALE GENOMIC DNA]</scope>
    <source>
        <strain evidence="1 3">ATI7-C-A5</strain>
    </source>
</reference>
<reference evidence="2" key="1">
    <citation type="submission" date="2017-07" db="EMBL/GenBank/DDBJ databases">
        <title>Leptospira spp. isolated from tropical soils.</title>
        <authorList>
            <person name="Thibeaux R."/>
            <person name="Iraola G."/>
            <person name="Ferres I."/>
            <person name="Bierque E."/>
            <person name="Girault D."/>
            <person name="Soupe-Gilbert M.-E."/>
            <person name="Picardeau M."/>
            <person name="Goarant C."/>
        </authorList>
    </citation>
    <scope>NUCLEOTIDE SEQUENCE [LARGE SCALE GENOMIC DNA]</scope>
    <source>
        <strain evidence="2">ATI7-C-A5</strain>
    </source>
</reference>
<proteinExistence type="predicted"/>
<organism evidence="2">
    <name type="scientific">Leptospira ellisii</name>
    <dbReference type="NCBI Taxonomy" id="2023197"/>
    <lineage>
        <taxon>Bacteria</taxon>
        <taxon>Pseudomonadati</taxon>
        <taxon>Spirochaetota</taxon>
        <taxon>Spirochaetia</taxon>
        <taxon>Leptospirales</taxon>
        <taxon>Leptospiraceae</taxon>
        <taxon>Leptospira</taxon>
    </lineage>
</organism>
<dbReference type="EMBL" id="NPEF02000013">
    <property type="protein sequence ID" value="MDV6236281.1"/>
    <property type="molecule type" value="Genomic_DNA"/>
</dbReference>
<dbReference type="Proteomes" id="UP000232122">
    <property type="component" value="Unassembled WGS sequence"/>
</dbReference>
<dbReference type="EMBL" id="NPEF01000337">
    <property type="protein sequence ID" value="PJZ91228.1"/>
    <property type="molecule type" value="Genomic_DNA"/>
</dbReference>
<evidence type="ECO:0000313" key="1">
    <source>
        <dbReference type="EMBL" id="MDV6236281.1"/>
    </source>
</evidence>
<evidence type="ECO:0000313" key="2">
    <source>
        <dbReference type="EMBL" id="PJZ91228.1"/>
    </source>
</evidence>
<reference evidence="1" key="3">
    <citation type="submission" date="2023-10" db="EMBL/GenBank/DDBJ databases">
        <authorList>
            <person name="Picardeau M."/>
            <person name="Thibeaux R."/>
        </authorList>
    </citation>
    <scope>NUCLEOTIDE SEQUENCE</scope>
    <source>
        <strain evidence="1">ATI7-C-A5</strain>
    </source>
</reference>
<comment type="caution">
    <text evidence="2">The sequence shown here is derived from an EMBL/GenBank/DDBJ whole genome shotgun (WGS) entry which is preliminary data.</text>
</comment>
<sequence>MKEIIINLQGDLDFKLGESILSKLEELSEFPRKILLDASGLGSATLEGSSILNRLPQKFPDSKFAVCSVSEGIDLSGEGQNGIPVFPDRKTAKSFLTGNADGSETKFPENAPILIQCPECFHLLKIQNSGNYACPSCGSKFFVTKDFRTSPFERLL</sequence>
<evidence type="ECO:0000313" key="3">
    <source>
        <dbReference type="Proteomes" id="UP000232122"/>
    </source>
</evidence>
<accession>A0A2N0B411</accession>
<accession>A0A2N0BH23</accession>
<dbReference type="AlphaFoldDB" id="A0A2N0BH23"/>
<dbReference type="RefSeq" id="WP_100747993.1">
    <property type="nucleotide sequence ID" value="NZ_NPEF02000013.1"/>
</dbReference>
<name>A0A2N0BH23_9LEPT</name>
<keyword evidence="3" id="KW-1185">Reference proteome</keyword>
<gene>
    <name evidence="1" type="ORF">CH379_011660</name>
    <name evidence="2" type="ORF">CH379_19830</name>
</gene>
<evidence type="ECO:0008006" key="4">
    <source>
        <dbReference type="Google" id="ProtNLM"/>
    </source>
</evidence>